<proteinExistence type="predicted"/>
<name>A0A367ZLG4_9BACT</name>
<dbReference type="Proteomes" id="UP000252355">
    <property type="component" value="Unassembled WGS sequence"/>
</dbReference>
<evidence type="ECO:0000313" key="1">
    <source>
        <dbReference type="EMBL" id="RCK78945.1"/>
    </source>
</evidence>
<sequence>MEQIEFLAGTGVSFYTPEHDVRLTDALLSRTWTYRVLTAPGGSISLQLGEAPIHHALSATGQPLTDTGAVVIRFHDALRACLRKWIPLPYSRKSGIGAASSRSKDWIRLFISRPPLATDDQLHRFTFVVDTTVQPALPPDAPTQDCFGFFADDIGLPFVPDVAATGFWQSPTLLAWLQSIFREVLATGGEQVPRGALPLAAFMSLIDGLRQAELLPEVTFLNPEGAEIPTHLILDLGNSRACGIIAETEPGKPISLDECRKLEIRNLREPAEAYTEPFDTSFKFQPPLFFDPDNPVPHAGAGFRWPSVVRLGHEAARLDPCDLGDTGMSSPKRYLWDDRERPFPWYFHLPGSGLGKKVAAPFLSFLNADGGFGGAQAQPSFEPLYPPAAMMTFVITELLNHAYAQINSFAYRKHRGHRLARRVLQSLVLTTPNGMSPLEKERYRKRVQDAIDLYFHVTGRAAAGEAKPRLYMDLDEATAVQLTYIYGEVRHRYLGNAREMLTVLGRERTTAQGQRQPTLRLASIDIGGGTTDLMVAEYAPSSFDVAGVAQTMLFSEGFAVAGDEVAKRVIEKLILPQVFAAAVRQNPGLAREEFNALFGPGRGGRDKRFLDLKAELARQVWIPMAHRHLEFAELETEEPTLELSFDRFFPTRLPGGNVLDFFAEIMQKELGVALTLPEIPWQMSRRRINEVVRNVLETVLRLFSEIIVQFDCDALILGGKPSSLPVIRDILVRLMPVPPDRIIGLKGYPVGAWYPFSQRSGGIADPKTTCVVGGAVWLFAEQLRQLEGLTLQTDDAAVRHRDCFLGTYRPEVMQIDRQLFPTPSGQPQAVIELTGPVLLGARRIDVAVDLLNPLYELRVNPADVEKRGPLRVTLQQDAKAREVLTVAKVEDQKGARLESRLAELRLRTLATERYWLDTGTFDLT</sequence>
<dbReference type="InterPro" id="IPR043129">
    <property type="entry name" value="ATPase_NBD"/>
</dbReference>
<dbReference type="SUPFAM" id="SSF53067">
    <property type="entry name" value="Actin-like ATPase domain"/>
    <property type="match status" value="1"/>
</dbReference>
<comment type="caution">
    <text evidence="1">The sequence shown here is derived from an EMBL/GenBank/DDBJ whole genome shotgun (WGS) entry which is preliminary data.</text>
</comment>
<gene>
    <name evidence="1" type="ORF">OZSIB_0496</name>
</gene>
<dbReference type="EMBL" id="QOQW01000017">
    <property type="protein sequence ID" value="RCK78945.1"/>
    <property type="molecule type" value="Genomic_DNA"/>
</dbReference>
<dbReference type="InterPro" id="IPR009216">
    <property type="entry name" value="Virulence_factor_SrfB"/>
</dbReference>
<accession>A0A367ZLG4</accession>
<reference evidence="1 2" key="1">
    <citation type="submission" date="2018-05" db="EMBL/GenBank/DDBJ databases">
        <title>A metagenomic window into the 2 km-deep terrestrial subsurface aquifer revealed taxonomically and functionally diverse microbial community comprising novel uncultured bacterial lineages.</title>
        <authorList>
            <person name="Kadnikov V.V."/>
            <person name="Mardanov A.V."/>
            <person name="Beletsky A.V."/>
            <person name="Banks D."/>
            <person name="Pimenov N.V."/>
            <person name="Frank Y.A."/>
            <person name="Karnachuk O.V."/>
            <person name="Ravin N.V."/>
        </authorList>
    </citation>
    <scope>NUCLEOTIDE SEQUENCE [LARGE SCALE GENOMIC DNA]</scope>
    <source>
        <strain evidence="1">BY5</strain>
    </source>
</reference>
<dbReference type="AlphaFoldDB" id="A0A367ZLG4"/>
<dbReference type="Pfam" id="PF07520">
    <property type="entry name" value="SrfB"/>
    <property type="match status" value="1"/>
</dbReference>
<organism evidence="1 2">
    <name type="scientific">Candidatus Ozemobacter sibiricus</name>
    <dbReference type="NCBI Taxonomy" id="2268124"/>
    <lineage>
        <taxon>Bacteria</taxon>
        <taxon>Candidatus Ozemobacteria</taxon>
        <taxon>Candidatus Ozemobacterales</taxon>
        <taxon>Candidatus Ozemobacteraceae</taxon>
        <taxon>Candidatus Ozemobacter</taxon>
    </lineage>
</organism>
<evidence type="ECO:0000313" key="2">
    <source>
        <dbReference type="Proteomes" id="UP000252355"/>
    </source>
</evidence>
<protein>
    <submittedName>
        <fullName evidence="1">SrfB</fullName>
    </submittedName>
</protein>